<accession>A0A2M6W6S6</accession>
<gene>
    <name evidence="1" type="ORF">COU29_01725</name>
</gene>
<comment type="caution">
    <text evidence="1">The sequence shown here is derived from an EMBL/GenBank/DDBJ whole genome shotgun (WGS) entry which is preliminary data.</text>
</comment>
<organism evidence="1 2">
    <name type="scientific">Candidatus Magasanikbacteria bacterium CG10_big_fil_rev_8_21_14_0_10_36_32</name>
    <dbReference type="NCBI Taxonomy" id="1974646"/>
    <lineage>
        <taxon>Bacteria</taxon>
        <taxon>Candidatus Magasanikiibacteriota</taxon>
    </lineage>
</organism>
<reference evidence="2" key="1">
    <citation type="submission" date="2017-09" db="EMBL/GenBank/DDBJ databases">
        <title>Depth-based differentiation of microbial function through sediment-hosted aquifers and enrichment of novel symbionts in the deep terrestrial subsurface.</title>
        <authorList>
            <person name="Probst A.J."/>
            <person name="Ladd B."/>
            <person name="Jarett J.K."/>
            <person name="Geller-Mcgrath D.E."/>
            <person name="Sieber C.M.K."/>
            <person name="Emerson J.B."/>
            <person name="Anantharaman K."/>
            <person name="Thomas B.C."/>
            <person name="Malmstrom R."/>
            <person name="Stieglmeier M."/>
            <person name="Klingl A."/>
            <person name="Woyke T."/>
            <person name="Ryan C.M."/>
            <person name="Banfield J.F."/>
        </authorList>
    </citation>
    <scope>NUCLEOTIDE SEQUENCE [LARGE SCALE GENOMIC DNA]</scope>
</reference>
<name>A0A2M6W6S6_9BACT</name>
<dbReference type="Proteomes" id="UP000231426">
    <property type="component" value="Unassembled WGS sequence"/>
</dbReference>
<evidence type="ECO:0000313" key="2">
    <source>
        <dbReference type="Proteomes" id="UP000231426"/>
    </source>
</evidence>
<dbReference type="EMBL" id="PFBV01000003">
    <property type="protein sequence ID" value="PIT88483.1"/>
    <property type="molecule type" value="Genomic_DNA"/>
</dbReference>
<protein>
    <submittedName>
        <fullName evidence="1">Uncharacterized protein</fullName>
    </submittedName>
</protein>
<evidence type="ECO:0000313" key="1">
    <source>
        <dbReference type="EMBL" id="PIT88483.1"/>
    </source>
</evidence>
<sequence>MSETIEPSFGDSRNIIEKFDQITNEDIASVRNKILPECLEEFDSLNQETKMRFALLNKLSPSEIKQILTAGYLPGLHNIKNELTKYYLLTNQ</sequence>
<proteinExistence type="predicted"/>
<dbReference type="AlphaFoldDB" id="A0A2M6W6S6"/>